<comment type="caution">
    <text evidence="2">The sequence shown here is derived from an EMBL/GenBank/DDBJ whole genome shotgun (WGS) entry which is preliminary data.</text>
</comment>
<dbReference type="PANTHER" id="PTHR47572">
    <property type="entry name" value="LIPOPROTEIN-RELATED"/>
    <property type="match status" value="1"/>
</dbReference>
<name>A0AA38VI81_9PEZI</name>
<sequence>MLVLQATSGISIHTFGSNGCVNSTKTLFSGRNLNHGLTLTPDGKTLYASSETTVWQWTYDPVAQSLTNQKTVVKSISTGVHSTRTTYVVPQNPNLLVVSVGSNNNWDYAAGSPSAGRACVKVFDMSKLPDGGYTYNTQGWQLGYGLRNEVALAFDPNGHVWGVENSGDDFRRTVDGQSTDIHQDNPAEELNYLGDPAVPNNKWYGYPTCFTVWSSSLIRDTQLATGDQFVVTPNSTFGDASCKTKSTPPRLSFMAHSAPITSVFDSAGKNLYVTFHGSWDRQPATGYKVIEVPFTQLVDGTYDPVAKANSQTAWKDIISASSPDSCQSMMTTMQKERFFLAKK</sequence>
<dbReference type="SUPFAM" id="SSF50952">
    <property type="entry name" value="Soluble quinoprotein glucose dehydrogenase"/>
    <property type="match status" value="1"/>
</dbReference>
<dbReference type="InterPro" id="IPR011042">
    <property type="entry name" value="6-blade_b-propeller_TolB-like"/>
</dbReference>
<gene>
    <name evidence="2" type="ORF">NKR23_g6226</name>
</gene>
<feature type="domain" description="Pyrroloquinoline quinone-dependent pyranose dehydrogenase beta-propeller" evidence="1">
    <location>
        <begin position="1"/>
        <end position="328"/>
    </location>
</feature>
<accession>A0AA38VI81</accession>
<proteinExistence type="predicted"/>
<dbReference type="Proteomes" id="UP001174694">
    <property type="component" value="Unassembled WGS sequence"/>
</dbReference>
<dbReference type="InterPro" id="IPR051262">
    <property type="entry name" value="SMP-30/CGR1_Lactonase"/>
</dbReference>
<dbReference type="PANTHER" id="PTHR47572:SF4">
    <property type="entry name" value="LACTONASE DRP35"/>
    <property type="match status" value="1"/>
</dbReference>
<protein>
    <submittedName>
        <fullName evidence="2">Six-bladed beta-propeller, TolB-like protein</fullName>
    </submittedName>
</protein>
<dbReference type="AlphaFoldDB" id="A0AA38VI81"/>
<evidence type="ECO:0000313" key="2">
    <source>
        <dbReference type="EMBL" id="KAJ9144100.1"/>
    </source>
</evidence>
<dbReference type="Pfam" id="PF22807">
    <property type="entry name" value="TrAA12"/>
    <property type="match status" value="1"/>
</dbReference>
<evidence type="ECO:0000313" key="3">
    <source>
        <dbReference type="Proteomes" id="UP001174694"/>
    </source>
</evidence>
<dbReference type="EMBL" id="JANBVO010000017">
    <property type="protein sequence ID" value="KAJ9144100.1"/>
    <property type="molecule type" value="Genomic_DNA"/>
</dbReference>
<evidence type="ECO:0000259" key="1">
    <source>
        <dbReference type="Pfam" id="PF22807"/>
    </source>
</evidence>
<dbReference type="InterPro" id="IPR011041">
    <property type="entry name" value="Quinoprot_gluc/sorb_DH_b-prop"/>
</dbReference>
<reference evidence="2" key="1">
    <citation type="submission" date="2022-07" db="EMBL/GenBank/DDBJ databases">
        <title>Fungi with potential for degradation of polypropylene.</title>
        <authorList>
            <person name="Gostincar C."/>
        </authorList>
    </citation>
    <scope>NUCLEOTIDE SEQUENCE</scope>
    <source>
        <strain evidence="2">EXF-13308</strain>
    </source>
</reference>
<dbReference type="InterPro" id="IPR054539">
    <property type="entry name" value="Beta-prop_PDH"/>
</dbReference>
<organism evidence="2 3">
    <name type="scientific">Pleurostoma richardsiae</name>
    <dbReference type="NCBI Taxonomy" id="41990"/>
    <lineage>
        <taxon>Eukaryota</taxon>
        <taxon>Fungi</taxon>
        <taxon>Dikarya</taxon>
        <taxon>Ascomycota</taxon>
        <taxon>Pezizomycotina</taxon>
        <taxon>Sordariomycetes</taxon>
        <taxon>Sordariomycetidae</taxon>
        <taxon>Calosphaeriales</taxon>
        <taxon>Pleurostomataceae</taxon>
        <taxon>Pleurostoma</taxon>
    </lineage>
</organism>
<keyword evidence="3" id="KW-1185">Reference proteome</keyword>
<dbReference type="Gene3D" id="2.120.10.30">
    <property type="entry name" value="TolB, C-terminal domain"/>
    <property type="match status" value="1"/>
</dbReference>